<dbReference type="KEGG" id="cbr:CBG_25569"/>
<evidence type="ECO:0000313" key="2">
    <source>
        <dbReference type="Proteomes" id="UP000008549"/>
    </source>
</evidence>
<dbReference type="HOGENOM" id="CLU_2401613_0_0_1"/>
<organism evidence="1 2">
    <name type="scientific">Caenorhabditis briggsae</name>
    <dbReference type="NCBI Taxonomy" id="6238"/>
    <lineage>
        <taxon>Eukaryota</taxon>
        <taxon>Metazoa</taxon>
        <taxon>Ecdysozoa</taxon>
        <taxon>Nematoda</taxon>
        <taxon>Chromadorea</taxon>
        <taxon>Rhabditida</taxon>
        <taxon>Rhabditina</taxon>
        <taxon>Rhabditomorpha</taxon>
        <taxon>Rhabditoidea</taxon>
        <taxon>Rhabditidae</taxon>
        <taxon>Peloderinae</taxon>
        <taxon>Caenorhabditis</taxon>
    </lineage>
</organism>
<reference evidence="1 2" key="2">
    <citation type="journal article" date="2011" name="PLoS Genet.">
        <title>Caenorhabditis briggsae recombinant inbred line genotypes reveal inter-strain incompatibility and the evolution of recombination.</title>
        <authorList>
            <person name="Ross J.A."/>
            <person name="Koboldt D.C."/>
            <person name="Staisch J.E."/>
            <person name="Chamberlin H.M."/>
            <person name="Gupta B.P."/>
            <person name="Miller R.D."/>
            <person name="Baird S.E."/>
            <person name="Haag E.S."/>
        </authorList>
    </citation>
    <scope>NUCLEOTIDE SEQUENCE [LARGE SCALE GENOMIC DNA]</scope>
    <source>
        <strain evidence="1 2">AF16</strain>
    </source>
</reference>
<dbReference type="Proteomes" id="UP000008549">
    <property type="component" value="Unassembled WGS sequence"/>
</dbReference>
<proteinExistence type="predicted"/>
<dbReference type="GeneID" id="68917055"/>
<dbReference type="RefSeq" id="XP_045098108.1">
    <property type="nucleotide sequence ID" value="XM_045242291.1"/>
</dbReference>
<name>B6IF56_CAEBR</name>
<dbReference type="AlphaFoldDB" id="B6IF56"/>
<protein>
    <submittedName>
        <fullName evidence="1">Protein CBG25569</fullName>
    </submittedName>
</protein>
<reference evidence="1 2" key="1">
    <citation type="journal article" date="2003" name="PLoS Biol.">
        <title>The genome sequence of Caenorhabditis briggsae: a platform for comparative genomics.</title>
        <authorList>
            <person name="Stein L.D."/>
            <person name="Bao Z."/>
            <person name="Blasiar D."/>
            <person name="Blumenthal T."/>
            <person name="Brent M.R."/>
            <person name="Chen N."/>
            <person name="Chinwalla A."/>
            <person name="Clarke L."/>
            <person name="Clee C."/>
            <person name="Coghlan A."/>
            <person name="Coulson A."/>
            <person name="D'Eustachio P."/>
            <person name="Fitch D.H."/>
            <person name="Fulton L.A."/>
            <person name="Fulton R.E."/>
            <person name="Griffiths-Jones S."/>
            <person name="Harris T.W."/>
            <person name="Hillier L.W."/>
            <person name="Kamath R."/>
            <person name="Kuwabara P.E."/>
            <person name="Mardis E.R."/>
            <person name="Marra M.A."/>
            <person name="Miner T.L."/>
            <person name="Minx P."/>
            <person name="Mullikin J.C."/>
            <person name="Plumb R.W."/>
            <person name="Rogers J."/>
            <person name="Schein J.E."/>
            <person name="Sohrmann M."/>
            <person name="Spieth J."/>
            <person name="Stajich J.E."/>
            <person name="Wei C."/>
            <person name="Willey D."/>
            <person name="Wilson R.K."/>
            <person name="Durbin R."/>
            <person name="Waterston R.H."/>
        </authorList>
    </citation>
    <scope>NUCLEOTIDE SEQUENCE [LARGE SCALE GENOMIC DNA]</scope>
    <source>
        <strain evidence="1 2">AF16</strain>
    </source>
</reference>
<gene>
    <name evidence="1" type="ORF">CBG25569</name>
    <name evidence="1" type="ORF">CBG_25569</name>
</gene>
<dbReference type="EMBL" id="HE601438">
    <property type="protein sequence ID" value="CAR98536.1"/>
    <property type="molecule type" value="Genomic_DNA"/>
</dbReference>
<evidence type="ECO:0000313" key="1">
    <source>
        <dbReference type="EMBL" id="CAR98536.1"/>
    </source>
</evidence>
<sequence>MTRHPAVVSPCPASGTLRMMSSADSHPEKMASNTTLDILTTYSHMRCSVLITYDAKKWEVNNTTTTTLQLVNNLSSKSEKIIKKREKEEKEDK</sequence>
<accession>B6IF56</accession>
<keyword evidence="2" id="KW-1185">Reference proteome</keyword>
<dbReference type="CTD" id="68917055"/>
<dbReference type="InParanoid" id="B6IF56"/>